<dbReference type="STRING" id="1475481.GCA_000953855_00413"/>
<keyword evidence="6" id="KW-1185">Reference proteome</keyword>
<proteinExistence type="predicted"/>
<evidence type="ECO:0000256" key="4">
    <source>
        <dbReference type="SAM" id="Phobius"/>
    </source>
</evidence>
<feature type="coiled-coil region" evidence="3">
    <location>
        <begin position="123"/>
        <end position="175"/>
    </location>
</feature>
<dbReference type="PANTHER" id="PTHR32347">
    <property type="entry name" value="EFFLUX SYSTEM COMPONENT YKNX-RELATED"/>
    <property type="match status" value="1"/>
</dbReference>
<dbReference type="RefSeq" id="WP_062534613.1">
    <property type="nucleotide sequence ID" value="NZ_DF970151.1"/>
</dbReference>
<evidence type="ECO:0000256" key="2">
    <source>
        <dbReference type="ARBA" id="ARBA00023054"/>
    </source>
</evidence>
<dbReference type="InterPro" id="IPR050465">
    <property type="entry name" value="UPF0194_transport"/>
</dbReference>
<name>A0A0K8QKV9_9GAMM</name>
<evidence type="ECO:0000313" key="6">
    <source>
        <dbReference type="Proteomes" id="UP000253740"/>
    </source>
</evidence>
<dbReference type="Gene3D" id="2.40.50.100">
    <property type="match status" value="1"/>
</dbReference>
<keyword evidence="2 3" id="KW-0175">Coiled coil</keyword>
<dbReference type="PANTHER" id="PTHR32347:SF14">
    <property type="entry name" value="EFFLUX SYSTEM COMPONENT YKNX-RELATED"/>
    <property type="match status" value="1"/>
</dbReference>
<sequence length="424" mass="45763">MIRDTSAQDRLIVPERSSKLRRWLWPGVAAAAGLVLLLWLLPAALRTLAAGASVSATRLRIATVQRGTLVRDVSVQGRVVAAVSPTLYAPAPGTVTLDVVAGDKVEKGQVLAELYSPELTNRLAQEQAALQGMEVDYERAQIEARRKRLDTQRALDQAAIDRKTAEREVERTTKAFKLGALPEIDVLRAQDALEKADIALDNARKGVALDHDGLAFEVQAKKLARDRQQLLVAELQRQVDALKIRSPVAGQVGQVQVAQKANVALNAPLLSVVDLSALELEVQVPEVFAHDIAIGMPAEIQDTSGMYKGEVGAVSPEVVNGQVTARVRFGKTKPAGLRQNQRLTTRIFIDTHPNVLMVERGPFVDAGAGRVAYVVHGDVAERTPIQVGAMSLNAVEIVSGVKQGDRIVISGTDEFNGAERVTIH</sequence>
<accession>A0A0K8QKV9</accession>
<dbReference type="AlphaFoldDB" id="A0A0K8QKV9"/>
<dbReference type="Gene3D" id="2.40.30.170">
    <property type="match status" value="1"/>
</dbReference>
<evidence type="ECO:0000256" key="1">
    <source>
        <dbReference type="ARBA" id="ARBA00004196"/>
    </source>
</evidence>
<dbReference type="GO" id="GO:0030313">
    <property type="term" value="C:cell envelope"/>
    <property type="evidence" value="ECO:0007669"/>
    <property type="project" value="UniProtKB-SubCell"/>
</dbReference>
<feature type="transmembrane region" description="Helical" evidence="4">
    <location>
        <begin position="23"/>
        <end position="45"/>
    </location>
</feature>
<dbReference type="OrthoDB" id="5752864at2"/>
<dbReference type="Proteomes" id="UP000253740">
    <property type="component" value="Unassembled WGS sequence"/>
</dbReference>
<evidence type="ECO:0000256" key="3">
    <source>
        <dbReference type="SAM" id="Coils"/>
    </source>
</evidence>
<dbReference type="Gene3D" id="2.40.420.20">
    <property type="match status" value="1"/>
</dbReference>
<keyword evidence="4" id="KW-0812">Transmembrane</keyword>
<keyword evidence="4" id="KW-1133">Transmembrane helix</keyword>
<keyword evidence="4" id="KW-0472">Membrane</keyword>
<comment type="subcellular location">
    <subcellularLocation>
        <location evidence="1">Cell envelope</location>
    </subcellularLocation>
</comment>
<organism evidence="5">
    <name type="scientific">Mizugakiibacter sediminis</name>
    <dbReference type="NCBI Taxonomy" id="1475481"/>
    <lineage>
        <taxon>Bacteria</taxon>
        <taxon>Pseudomonadati</taxon>
        <taxon>Pseudomonadota</taxon>
        <taxon>Gammaproteobacteria</taxon>
        <taxon>Lysobacterales</taxon>
        <taxon>Rhodanobacteraceae</taxon>
        <taxon>Mizugakiibacter</taxon>
    </lineage>
</organism>
<evidence type="ECO:0000313" key="5">
    <source>
        <dbReference type="EMBL" id="GAP65117.1"/>
    </source>
</evidence>
<reference evidence="5" key="1">
    <citation type="submission" date="2015-08" db="EMBL/GenBank/DDBJ databases">
        <title>Complete DNA Sequence of Pseudomonas syringae pv. actinidiae, the Causal Agent of Kiwifruit Canker Disease.</title>
        <authorList>
            <person name="Rikkerink E.H.A."/>
            <person name="Fineran P.C."/>
        </authorList>
    </citation>
    <scope>NUCLEOTIDE SEQUENCE</scope>
    <source>
        <strain evidence="5">SkMP5</strain>
    </source>
</reference>
<dbReference type="EMBL" id="DF970151">
    <property type="protein sequence ID" value="GAP65117.1"/>
    <property type="molecule type" value="Genomic_DNA"/>
</dbReference>
<protein>
    <submittedName>
        <fullName evidence="5">Multidrug resistance efflux pump</fullName>
    </submittedName>
</protein>
<gene>
    <name evidence="5" type="ORF">MBSD_n0406</name>
</gene>